<organism evidence="1 2">
    <name type="scientific">Aeromonas schubertii</name>
    <dbReference type="NCBI Taxonomy" id="652"/>
    <lineage>
        <taxon>Bacteria</taxon>
        <taxon>Pseudomonadati</taxon>
        <taxon>Pseudomonadota</taxon>
        <taxon>Gammaproteobacteria</taxon>
        <taxon>Aeromonadales</taxon>
        <taxon>Aeromonadaceae</taxon>
        <taxon>Aeromonas</taxon>
    </lineage>
</organism>
<protein>
    <submittedName>
        <fullName evidence="1">Uncharacterized protein</fullName>
    </submittedName>
</protein>
<evidence type="ECO:0000313" key="2">
    <source>
        <dbReference type="Proteomes" id="UP000774958"/>
    </source>
</evidence>
<dbReference type="EMBL" id="JAIRBT010000003">
    <property type="protein sequence ID" value="MBZ6065142.1"/>
    <property type="molecule type" value="Genomic_DNA"/>
</dbReference>
<keyword evidence="2" id="KW-1185">Reference proteome</keyword>
<dbReference type="Proteomes" id="UP000774958">
    <property type="component" value="Unassembled WGS sequence"/>
</dbReference>
<evidence type="ECO:0000313" key="1">
    <source>
        <dbReference type="EMBL" id="MBZ6065142.1"/>
    </source>
</evidence>
<gene>
    <name evidence="1" type="ORF">LA374_02785</name>
</gene>
<accession>A0ABS7V6X6</accession>
<comment type="caution">
    <text evidence="1">The sequence shown here is derived from an EMBL/GenBank/DDBJ whole genome shotgun (WGS) entry which is preliminary data.</text>
</comment>
<dbReference type="RefSeq" id="WP_224159872.1">
    <property type="nucleotide sequence ID" value="NZ_JAIRBS010000002.1"/>
</dbReference>
<reference evidence="1 2" key="1">
    <citation type="submission" date="2021-09" db="EMBL/GenBank/DDBJ databases">
        <title>Aeromonas schubertii isolated from Asian sea bass.</title>
        <authorList>
            <person name="Pinpimai K."/>
        </authorList>
    </citation>
    <scope>NUCLEOTIDE SEQUENCE [LARGE SCALE GENOMIC DNA]</scope>
    <source>
        <strain evidence="1 2">CHULA2021a</strain>
    </source>
</reference>
<name>A0ABS7V6X6_9GAMM</name>
<sequence>MPRIVLVSLLHQLSPRFPHYANSRLIKQLDIHGGRLWLPPLGSADVRALRQGAGARTVNELPDLKGGWSSVNPVAKSRDEGVVALAQYDEELLGNLDIYWQSPEKINRPITDNLFELRRELVDEAMPMLKKGWQLGLEARLKGILNAARGGEDQLVFAEVECAYWLRSRLCEEAGIELVWPEIAG</sequence>
<proteinExistence type="predicted"/>